<keyword evidence="4" id="KW-1185">Reference proteome</keyword>
<dbReference type="PROSITE" id="PS50975">
    <property type="entry name" value="ATP_GRASP"/>
    <property type="match status" value="1"/>
</dbReference>
<feature type="domain" description="ATP-grasp" evidence="2">
    <location>
        <begin position="150"/>
        <end position="350"/>
    </location>
</feature>
<evidence type="ECO:0000313" key="4">
    <source>
        <dbReference type="Proteomes" id="UP000250006"/>
    </source>
</evidence>
<organism evidence="3 4">
    <name type="scientific">Actinomyces bovis</name>
    <dbReference type="NCBI Taxonomy" id="1658"/>
    <lineage>
        <taxon>Bacteria</taxon>
        <taxon>Bacillati</taxon>
        <taxon>Actinomycetota</taxon>
        <taxon>Actinomycetes</taxon>
        <taxon>Actinomycetales</taxon>
        <taxon>Actinomycetaceae</taxon>
        <taxon>Actinomyces</taxon>
    </lineage>
</organism>
<evidence type="ECO:0000256" key="1">
    <source>
        <dbReference type="PROSITE-ProRule" id="PRU00409"/>
    </source>
</evidence>
<dbReference type="InterPro" id="IPR013815">
    <property type="entry name" value="ATP_grasp_subdomain_1"/>
</dbReference>
<keyword evidence="1" id="KW-0067">ATP-binding</keyword>
<dbReference type="Proteomes" id="UP000250006">
    <property type="component" value="Unassembled WGS sequence"/>
</dbReference>
<protein>
    <submittedName>
        <fullName evidence="3">Carbamoyl phosphate synthase-like protein</fullName>
    </submittedName>
</protein>
<evidence type="ECO:0000313" key="3">
    <source>
        <dbReference type="EMBL" id="SPT54102.1"/>
    </source>
</evidence>
<name>A0ABY1VRQ9_9ACTO</name>
<dbReference type="InterPro" id="IPR011761">
    <property type="entry name" value="ATP-grasp"/>
</dbReference>
<dbReference type="Gene3D" id="3.30.470.20">
    <property type="entry name" value="ATP-grasp fold, B domain"/>
    <property type="match status" value="1"/>
</dbReference>
<comment type="caution">
    <text evidence="3">The sequence shown here is derived from an EMBL/GenBank/DDBJ whole genome shotgun (WGS) entry which is preliminary data.</text>
</comment>
<accession>A0ABY1VRQ9</accession>
<proteinExistence type="predicted"/>
<reference evidence="3 4" key="1">
    <citation type="submission" date="2018-06" db="EMBL/GenBank/DDBJ databases">
        <authorList>
            <consortium name="Pathogen Informatics"/>
            <person name="Doyle S."/>
        </authorList>
    </citation>
    <scope>NUCLEOTIDE SEQUENCE [LARGE SCALE GENOMIC DNA]</scope>
    <source>
        <strain evidence="3 4">NCTC11535</strain>
    </source>
</reference>
<sequence length="445" mass="49476">MTNQLFRRLLHPTPPAEHPDFGRNLAYTRSGKPFRLLLIGGDIGALSQARSFYEAYGVPASLISRAVTPYHTSSSMFHLRYDDVYTTPDGLVSFINEIAALDDSTLLVSTSQDPVIVNLTARRDDLASNVVIPYTTNELILTVGNKARFAELAQKAGIKQPRTMLMTGGSGKVPAVEALGYPLICKPANGDDLTEVGMEGQEKVFILASKAEVDDLVRRIDESGFTGEFLFQERIPGPDSQMRILTCYRDTQGKVRVASYGHSVVEEHEPLLRGNPAVILTGLDADELGKRISELLDSLDWVGYANFDIKVDPRDDSPNVFELNPRLGRSNYYLTVSGFNPVELMAEDWVGGDSEHVVTDTSRKGMYLVTPVVLALAYGHGARKHILQAVLTGRVRNPLIKVWPGAKCKDLRRAYHMSLSALNQLRRFHRYYPLSQARRERQDAL</sequence>
<evidence type="ECO:0000259" key="2">
    <source>
        <dbReference type="PROSITE" id="PS50975"/>
    </source>
</evidence>
<dbReference type="Gene3D" id="3.30.1490.20">
    <property type="entry name" value="ATP-grasp fold, A domain"/>
    <property type="match status" value="1"/>
</dbReference>
<dbReference type="EMBL" id="UAPQ01000009">
    <property type="protein sequence ID" value="SPT54102.1"/>
    <property type="molecule type" value="Genomic_DNA"/>
</dbReference>
<keyword evidence="1" id="KW-0547">Nucleotide-binding</keyword>
<dbReference type="SUPFAM" id="SSF56059">
    <property type="entry name" value="Glutathione synthetase ATP-binding domain-like"/>
    <property type="match status" value="1"/>
</dbReference>
<dbReference type="RefSeq" id="WP_111837004.1">
    <property type="nucleotide sequence ID" value="NZ_UAPQ01000009.1"/>
</dbReference>
<dbReference type="InterPro" id="IPR005479">
    <property type="entry name" value="CPAse_ATP-bd"/>
</dbReference>
<gene>
    <name evidence="3" type="ORF">NCTC11535_01799</name>
</gene>
<dbReference type="Pfam" id="PF02786">
    <property type="entry name" value="CPSase_L_D2"/>
    <property type="match status" value="1"/>
</dbReference>